<reference evidence="1 2" key="1">
    <citation type="submission" date="2018-11" db="EMBL/GenBank/DDBJ databases">
        <authorList>
            <consortium name="Pathogen Informatics"/>
        </authorList>
    </citation>
    <scope>NUCLEOTIDE SEQUENCE [LARGE SCALE GENOMIC DNA]</scope>
</reference>
<organism evidence="1 2">
    <name type="scientific">Dibothriocephalus latus</name>
    <name type="common">Fish tapeworm</name>
    <name type="synonym">Diphyllobothrium latum</name>
    <dbReference type="NCBI Taxonomy" id="60516"/>
    <lineage>
        <taxon>Eukaryota</taxon>
        <taxon>Metazoa</taxon>
        <taxon>Spiralia</taxon>
        <taxon>Lophotrochozoa</taxon>
        <taxon>Platyhelminthes</taxon>
        <taxon>Cestoda</taxon>
        <taxon>Eucestoda</taxon>
        <taxon>Diphyllobothriidea</taxon>
        <taxon>Diphyllobothriidae</taxon>
        <taxon>Dibothriocephalus</taxon>
    </lineage>
</organism>
<dbReference type="EMBL" id="UYRU01084532">
    <property type="protein sequence ID" value="VDN33964.1"/>
    <property type="molecule type" value="Genomic_DNA"/>
</dbReference>
<accession>A0A3P7MW01</accession>
<name>A0A3P7MW01_DIBLA</name>
<dbReference type="Proteomes" id="UP000281553">
    <property type="component" value="Unassembled WGS sequence"/>
</dbReference>
<keyword evidence="2" id="KW-1185">Reference proteome</keyword>
<sequence>MERNYTVKDRILPKAKIESVEVRIVNHAQGCSIAAISVHWPSGHVVSGRVNISTVLTAPTPPRPPATMILPLNGAAESDDRALRMDAAGIQKSLVSSGTVSFCQPARRGQKSTEASLE</sequence>
<evidence type="ECO:0000313" key="2">
    <source>
        <dbReference type="Proteomes" id="UP000281553"/>
    </source>
</evidence>
<proteinExistence type="predicted"/>
<dbReference type="AlphaFoldDB" id="A0A3P7MW01"/>
<feature type="non-terminal residue" evidence="1">
    <location>
        <position position="118"/>
    </location>
</feature>
<evidence type="ECO:0000313" key="1">
    <source>
        <dbReference type="EMBL" id="VDN33964.1"/>
    </source>
</evidence>
<gene>
    <name evidence="1" type="ORF">DILT_LOCUS16385</name>
</gene>
<protein>
    <submittedName>
        <fullName evidence="1">Uncharacterized protein</fullName>
    </submittedName>
</protein>